<comment type="caution">
    <text evidence="2">The sequence shown here is derived from an EMBL/GenBank/DDBJ whole genome shotgun (WGS) entry which is preliminary data.</text>
</comment>
<evidence type="ECO:0000313" key="2">
    <source>
        <dbReference type="EMBL" id="GAA0350460.1"/>
    </source>
</evidence>
<organism evidence="2 3">
    <name type="scientific">Bowmanella denitrificans</name>
    <dbReference type="NCBI Taxonomy" id="366582"/>
    <lineage>
        <taxon>Bacteria</taxon>
        <taxon>Pseudomonadati</taxon>
        <taxon>Pseudomonadota</taxon>
        <taxon>Gammaproteobacteria</taxon>
        <taxon>Alteromonadales</taxon>
        <taxon>Alteromonadaceae</taxon>
        <taxon>Bowmanella</taxon>
    </lineage>
</organism>
<gene>
    <name evidence="2" type="ORF">GCM10009092_13570</name>
</gene>
<keyword evidence="3" id="KW-1185">Reference proteome</keyword>
<evidence type="ECO:0000256" key="1">
    <source>
        <dbReference type="SAM" id="Phobius"/>
    </source>
</evidence>
<proteinExistence type="predicted"/>
<evidence type="ECO:0000313" key="3">
    <source>
        <dbReference type="Proteomes" id="UP001501757"/>
    </source>
</evidence>
<reference evidence="2 3" key="1">
    <citation type="journal article" date="2019" name="Int. J. Syst. Evol. Microbiol.">
        <title>The Global Catalogue of Microorganisms (GCM) 10K type strain sequencing project: providing services to taxonomists for standard genome sequencing and annotation.</title>
        <authorList>
            <consortium name="The Broad Institute Genomics Platform"/>
            <consortium name="The Broad Institute Genome Sequencing Center for Infectious Disease"/>
            <person name="Wu L."/>
            <person name="Ma J."/>
        </authorList>
    </citation>
    <scope>NUCLEOTIDE SEQUENCE [LARGE SCALE GENOMIC DNA]</scope>
    <source>
        <strain evidence="2 3">JCM 13378</strain>
    </source>
</reference>
<keyword evidence="1" id="KW-0472">Membrane</keyword>
<accession>A0ABN0WYM1</accession>
<keyword evidence="1" id="KW-0812">Transmembrane</keyword>
<keyword evidence="1" id="KW-1133">Transmembrane helix</keyword>
<name>A0ABN0WYM1_9ALTE</name>
<protein>
    <submittedName>
        <fullName evidence="2">Uncharacterized protein</fullName>
    </submittedName>
</protein>
<feature type="transmembrane region" description="Helical" evidence="1">
    <location>
        <begin position="135"/>
        <end position="153"/>
    </location>
</feature>
<dbReference type="Proteomes" id="UP001501757">
    <property type="component" value="Unassembled WGS sequence"/>
</dbReference>
<sequence length="388" mass="44320">MLSAKYHRRLAIWCALVVLSLPCSYYTALLSVRQQLNTYLQESLTMHVNDALQSSIHDLNNRRFIVEQINQHISQWQTQAVAGHFLSGQLTLLDWQTNNPLPQGGPDTLNLQWDSGPAHHQMQFKLSWQLDTVKWLQLQGLLAVLLLIFLLLFPQPLSARQRDWQLRIGPLLNRNTMQVSLARISALSAQQYQWLSIELASNSLKDSQLQACLLDSRFYSLTTIQFDWLLCALNQPECSAEQAMSIACAPAELVFLPQQVQIHGLVIPMAKTPLLYYRWYAQQRWQNLDEGWLLNPATNKADLPTGAALANFMRAHQGHSRAINDLEQNGLTPKKLDQNRNRIRETLCAVLGEALAEPYLFESKRDIRSGRFAHRIAVDIPQILISNR</sequence>
<dbReference type="RefSeq" id="WP_343843306.1">
    <property type="nucleotide sequence ID" value="NZ_BAAAEI010000006.1"/>
</dbReference>
<dbReference type="EMBL" id="BAAAEI010000006">
    <property type="protein sequence ID" value="GAA0350460.1"/>
    <property type="molecule type" value="Genomic_DNA"/>
</dbReference>